<keyword evidence="2" id="KW-1185">Reference proteome</keyword>
<proteinExistence type="predicted"/>
<accession>A0ABV4XDQ5</accession>
<sequence length="289" mass="33233">MAVKIIEFLGINANGLSPSDVRLTEKICPYIGKTCKKIDRHNPQKPMCVVESTGGVPLIVCAHRLLSTNMQNHTNYQRSRLFEISELIFNDSIKLDDIEYKNEVTTKLKQRADFILRDRRNGDACILEIQGGGETSNTKILSDHVTEWENQKKVKLDDFPKRITNKGKTVTPGLIPANAWRRLQEQLIVKGGICISSEKKFVVALGKTIYQHRLKNLPNLESLKLQKRERWNCAFIPYQIQKGENNIDFIIDHENLLYLDLYNLVSTLIKYGEKDEKLFTTNMKLLKES</sequence>
<evidence type="ECO:0008006" key="3">
    <source>
        <dbReference type="Google" id="ProtNLM"/>
    </source>
</evidence>
<evidence type="ECO:0000313" key="1">
    <source>
        <dbReference type="EMBL" id="MFB2880391.1"/>
    </source>
</evidence>
<dbReference type="RefSeq" id="WP_413273406.1">
    <property type="nucleotide sequence ID" value="NZ_JBHFNQ010000202.1"/>
</dbReference>
<protein>
    <recommendedName>
        <fullName evidence="3">Restriction endonuclease</fullName>
    </recommendedName>
</protein>
<reference evidence="1 2" key="1">
    <citation type="submission" date="2024-09" db="EMBL/GenBank/DDBJ databases">
        <title>Floridaenema gen nov. (Aerosakkonemataceae, Aerosakkonematales ord. nov., Cyanobacteria) from benthic tropical and subtropical fresh waters, with the description of four new species.</title>
        <authorList>
            <person name="Moretto J.A."/>
            <person name="Berthold D.E."/>
            <person name="Lefler F.W."/>
            <person name="Huang I.-S."/>
            <person name="Laughinghouse H. IV."/>
        </authorList>
    </citation>
    <scope>NUCLEOTIDE SEQUENCE [LARGE SCALE GENOMIC DNA]</scope>
    <source>
        <strain evidence="1 2">BLCC-F46</strain>
    </source>
</reference>
<organism evidence="1 2">
    <name type="scientific">Floridaenema aerugineum BLCC-F46</name>
    <dbReference type="NCBI Taxonomy" id="3153654"/>
    <lineage>
        <taxon>Bacteria</taxon>
        <taxon>Bacillati</taxon>
        <taxon>Cyanobacteriota</taxon>
        <taxon>Cyanophyceae</taxon>
        <taxon>Oscillatoriophycideae</taxon>
        <taxon>Aerosakkonematales</taxon>
        <taxon>Aerosakkonemataceae</taxon>
        <taxon>Floridanema</taxon>
        <taxon>Floridanema aerugineum</taxon>
    </lineage>
</organism>
<dbReference type="Proteomes" id="UP001576774">
    <property type="component" value="Unassembled WGS sequence"/>
</dbReference>
<gene>
    <name evidence="1" type="ORF">ACE1CC_26385</name>
</gene>
<name>A0ABV4XDQ5_9CYAN</name>
<dbReference type="EMBL" id="JBHFNQ010000202">
    <property type="protein sequence ID" value="MFB2880391.1"/>
    <property type="molecule type" value="Genomic_DNA"/>
</dbReference>
<evidence type="ECO:0000313" key="2">
    <source>
        <dbReference type="Proteomes" id="UP001576774"/>
    </source>
</evidence>
<comment type="caution">
    <text evidence="1">The sequence shown here is derived from an EMBL/GenBank/DDBJ whole genome shotgun (WGS) entry which is preliminary data.</text>
</comment>